<dbReference type="AlphaFoldDB" id="A0A4D6LBM0"/>
<dbReference type="EMBL" id="CP039347">
    <property type="protein sequence ID" value="QCD85971.1"/>
    <property type="molecule type" value="Genomic_DNA"/>
</dbReference>
<accession>A0A4D6LBM0</accession>
<evidence type="ECO:0000256" key="2">
    <source>
        <dbReference type="SAM" id="MobiDB-lite"/>
    </source>
</evidence>
<reference evidence="4 5" key="1">
    <citation type="submission" date="2019-04" db="EMBL/GenBank/DDBJ databases">
        <title>An improved genome assembly and genetic linkage map for asparagus bean, Vigna unguiculata ssp. sesquipedialis.</title>
        <authorList>
            <person name="Xia Q."/>
            <person name="Zhang R."/>
            <person name="Dong Y."/>
        </authorList>
    </citation>
    <scope>NUCLEOTIDE SEQUENCE [LARGE SCALE GENOMIC DNA]</scope>
    <source>
        <tissue evidence="4">Leaf</tissue>
    </source>
</reference>
<protein>
    <submittedName>
        <fullName evidence="4">Lateral organ boundary</fullName>
    </submittedName>
</protein>
<keyword evidence="5" id="KW-1185">Reference proteome</keyword>
<comment type="similarity">
    <text evidence="1">Belongs to the LOB domain-containing protein family.</text>
</comment>
<evidence type="ECO:0000259" key="3">
    <source>
        <dbReference type="Pfam" id="PF03195"/>
    </source>
</evidence>
<evidence type="ECO:0000313" key="4">
    <source>
        <dbReference type="EMBL" id="QCD85971.1"/>
    </source>
</evidence>
<dbReference type="InterPro" id="IPR004883">
    <property type="entry name" value="LOB"/>
</dbReference>
<evidence type="ECO:0000313" key="5">
    <source>
        <dbReference type="Proteomes" id="UP000501690"/>
    </source>
</evidence>
<dbReference type="Proteomes" id="UP000501690">
    <property type="component" value="Linkage Group LG3"/>
</dbReference>
<evidence type="ECO:0000256" key="1">
    <source>
        <dbReference type="ARBA" id="ARBA00005474"/>
    </source>
</evidence>
<sequence length="102" mass="11174">MADSILIEGNMWSNDPIHGALGHVLTLNNQIQSVQRELQLVNTMLSQCSLQTTSHVANTVVDDVVAGSSHIGQSSNPIPPHEKEGAAQEKDDEVKRKNKRKH</sequence>
<feature type="domain" description="LOB" evidence="3">
    <location>
        <begin position="2"/>
        <end position="42"/>
    </location>
</feature>
<organism evidence="4 5">
    <name type="scientific">Vigna unguiculata</name>
    <name type="common">Cowpea</name>
    <dbReference type="NCBI Taxonomy" id="3917"/>
    <lineage>
        <taxon>Eukaryota</taxon>
        <taxon>Viridiplantae</taxon>
        <taxon>Streptophyta</taxon>
        <taxon>Embryophyta</taxon>
        <taxon>Tracheophyta</taxon>
        <taxon>Spermatophyta</taxon>
        <taxon>Magnoliopsida</taxon>
        <taxon>eudicotyledons</taxon>
        <taxon>Gunneridae</taxon>
        <taxon>Pentapetalae</taxon>
        <taxon>rosids</taxon>
        <taxon>fabids</taxon>
        <taxon>Fabales</taxon>
        <taxon>Fabaceae</taxon>
        <taxon>Papilionoideae</taxon>
        <taxon>50 kb inversion clade</taxon>
        <taxon>NPAAA clade</taxon>
        <taxon>indigoferoid/millettioid clade</taxon>
        <taxon>Phaseoleae</taxon>
        <taxon>Vigna</taxon>
    </lineage>
</organism>
<name>A0A4D6LBM0_VIGUN</name>
<proteinExistence type="inferred from homology"/>
<feature type="region of interest" description="Disordered" evidence="2">
    <location>
        <begin position="67"/>
        <end position="102"/>
    </location>
</feature>
<gene>
    <name evidence="4" type="ORF">DEO72_LG3g492</name>
</gene>
<feature type="compositionally biased region" description="Basic and acidic residues" evidence="2">
    <location>
        <begin position="80"/>
        <end position="95"/>
    </location>
</feature>
<dbReference type="Pfam" id="PF03195">
    <property type="entry name" value="LOB"/>
    <property type="match status" value="1"/>
</dbReference>